<keyword evidence="6" id="KW-0464">Manganese</keyword>
<comment type="cofactor">
    <cofactor evidence="2">
        <name>Mg(2+)</name>
        <dbReference type="ChEBI" id="CHEBI:18420"/>
    </cofactor>
</comment>
<dbReference type="Proteomes" id="UP001497453">
    <property type="component" value="Chromosome 8"/>
</dbReference>
<keyword evidence="4" id="KW-0378">Hydrolase</keyword>
<name>A0ABP1E627_9APHY</name>
<gene>
    <name evidence="8" type="ORF">GFSPODELE1_LOCUS10018</name>
</gene>
<evidence type="ECO:0000256" key="6">
    <source>
        <dbReference type="ARBA" id="ARBA00023211"/>
    </source>
</evidence>
<protein>
    <recommendedName>
        <fullName evidence="7">Nudix hydrolase domain-containing protein</fullName>
    </recommendedName>
</protein>
<keyword evidence="9" id="KW-1185">Reference proteome</keyword>
<accession>A0ABP1E627</accession>
<evidence type="ECO:0000256" key="2">
    <source>
        <dbReference type="ARBA" id="ARBA00001946"/>
    </source>
</evidence>
<dbReference type="EMBL" id="OZ037951">
    <property type="protein sequence ID" value="CAL1714994.1"/>
    <property type="molecule type" value="Genomic_DNA"/>
</dbReference>
<sequence length="315" mass="34966">MQCAEPDTGWSQSVNVDIRHQLLRLGSLPASRHSRKMLRNLSTLSPRPSPKPISLTSPFTRSTLNSIQTTLEATYSEDDIRYDPSETHAAVLVPLCNVNNKPGILLEVRGKLRTHSGEVSFPGGRVDQTDESALAAALRETEEEVGIRPEQVEILGRFGPPEKSLAGMRVWPFVGFIHPTPRTIGTNADTRTANETDEPMPSLDLSTLKLSPKEVADAFHLPLPAVVSPLRLHHYLFRGTRPYFAIDVSDIISSKFKDPSRTDVVSSVENASWASNPRERDEIGGGREGRLEAWGLTGWYLTTLLRRLGVYDHEQ</sequence>
<dbReference type="PANTHER" id="PTHR12992">
    <property type="entry name" value="NUDIX HYDROLASE"/>
    <property type="match status" value="1"/>
</dbReference>
<organism evidence="8 9">
    <name type="scientific">Somion occarium</name>
    <dbReference type="NCBI Taxonomy" id="3059160"/>
    <lineage>
        <taxon>Eukaryota</taxon>
        <taxon>Fungi</taxon>
        <taxon>Dikarya</taxon>
        <taxon>Basidiomycota</taxon>
        <taxon>Agaricomycotina</taxon>
        <taxon>Agaricomycetes</taxon>
        <taxon>Polyporales</taxon>
        <taxon>Cerrenaceae</taxon>
        <taxon>Somion</taxon>
    </lineage>
</organism>
<evidence type="ECO:0000313" key="9">
    <source>
        <dbReference type="Proteomes" id="UP001497453"/>
    </source>
</evidence>
<dbReference type="Gene3D" id="3.90.79.10">
    <property type="entry name" value="Nucleoside Triphosphate Pyrophosphohydrolase"/>
    <property type="match status" value="1"/>
</dbReference>
<dbReference type="PANTHER" id="PTHR12992:SF24">
    <property type="entry name" value="PEROXISOMAL COENZYME A DIPHOSPHATASE NUDT7"/>
    <property type="match status" value="1"/>
</dbReference>
<evidence type="ECO:0000313" key="8">
    <source>
        <dbReference type="EMBL" id="CAL1714994.1"/>
    </source>
</evidence>
<dbReference type="InterPro" id="IPR045121">
    <property type="entry name" value="CoAse"/>
</dbReference>
<evidence type="ECO:0000256" key="4">
    <source>
        <dbReference type="ARBA" id="ARBA00022801"/>
    </source>
</evidence>
<keyword evidence="3" id="KW-0479">Metal-binding</keyword>
<dbReference type="CDD" id="cd03426">
    <property type="entry name" value="NUDIX_CoAse_Nudt7"/>
    <property type="match status" value="1"/>
</dbReference>
<evidence type="ECO:0000256" key="1">
    <source>
        <dbReference type="ARBA" id="ARBA00001936"/>
    </source>
</evidence>
<evidence type="ECO:0000259" key="7">
    <source>
        <dbReference type="PROSITE" id="PS51462"/>
    </source>
</evidence>
<evidence type="ECO:0000256" key="3">
    <source>
        <dbReference type="ARBA" id="ARBA00022723"/>
    </source>
</evidence>
<dbReference type="Pfam" id="PF00293">
    <property type="entry name" value="NUDIX"/>
    <property type="match status" value="1"/>
</dbReference>
<comment type="cofactor">
    <cofactor evidence="1">
        <name>Mn(2+)</name>
        <dbReference type="ChEBI" id="CHEBI:29035"/>
    </cofactor>
</comment>
<feature type="domain" description="Nudix hydrolase" evidence="7">
    <location>
        <begin position="86"/>
        <end position="245"/>
    </location>
</feature>
<dbReference type="SUPFAM" id="SSF55811">
    <property type="entry name" value="Nudix"/>
    <property type="match status" value="1"/>
</dbReference>
<keyword evidence="5" id="KW-0460">Magnesium</keyword>
<evidence type="ECO:0000256" key="5">
    <source>
        <dbReference type="ARBA" id="ARBA00022842"/>
    </source>
</evidence>
<dbReference type="PROSITE" id="PS51462">
    <property type="entry name" value="NUDIX"/>
    <property type="match status" value="1"/>
</dbReference>
<reference evidence="9" key="1">
    <citation type="submission" date="2024-04" db="EMBL/GenBank/DDBJ databases">
        <authorList>
            <person name="Shaw F."/>
            <person name="Minotto A."/>
        </authorList>
    </citation>
    <scope>NUCLEOTIDE SEQUENCE [LARGE SCALE GENOMIC DNA]</scope>
</reference>
<dbReference type="InterPro" id="IPR015797">
    <property type="entry name" value="NUDIX_hydrolase-like_dom_sf"/>
</dbReference>
<dbReference type="InterPro" id="IPR000086">
    <property type="entry name" value="NUDIX_hydrolase_dom"/>
</dbReference>
<proteinExistence type="predicted"/>